<dbReference type="RefSeq" id="WP_183296065.1">
    <property type="nucleotide sequence ID" value="NZ_JACHVX010000003.1"/>
</dbReference>
<sequence>MADEIIAFAVQPEDRAELDRLVAIVGGGDRSEFLREAVRVMAIRERAERLGRLQAGIHAQVGGPKTSEQVTEDVRHVVKGK</sequence>
<proteinExistence type="predicted"/>
<evidence type="ECO:0000313" key="2">
    <source>
        <dbReference type="Proteomes" id="UP000518206"/>
    </source>
</evidence>
<dbReference type="EMBL" id="JACHVX010000003">
    <property type="protein sequence ID" value="MBB2923190.1"/>
    <property type="molecule type" value="Genomic_DNA"/>
</dbReference>
<reference evidence="1 2" key="1">
    <citation type="submission" date="2020-08" db="EMBL/GenBank/DDBJ databases">
        <title>The Agave Microbiome: Exploring the role of microbial communities in plant adaptations to desert environments.</title>
        <authorList>
            <person name="Partida-Martinez L.P."/>
        </authorList>
    </citation>
    <scope>NUCLEOTIDE SEQUENCE [LARGE SCALE GENOMIC DNA]</scope>
    <source>
        <strain evidence="1 2">RAS26</strain>
    </source>
</reference>
<organism evidence="1 2">
    <name type="scientific">Cellulomonas cellasea</name>
    <dbReference type="NCBI Taxonomy" id="43670"/>
    <lineage>
        <taxon>Bacteria</taxon>
        <taxon>Bacillati</taxon>
        <taxon>Actinomycetota</taxon>
        <taxon>Actinomycetes</taxon>
        <taxon>Micrococcales</taxon>
        <taxon>Cellulomonadaceae</taxon>
        <taxon>Cellulomonas</taxon>
    </lineage>
</organism>
<dbReference type="Proteomes" id="UP000518206">
    <property type="component" value="Unassembled WGS sequence"/>
</dbReference>
<gene>
    <name evidence="1" type="ORF">FHR80_002115</name>
</gene>
<evidence type="ECO:0000313" key="1">
    <source>
        <dbReference type="EMBL" id="MBB2923190.1"/>
    </source>
</evidence>
<reference evidence="1 2" key="2">
    <citation type="submission" date="2020-08" db="EMBL/GenBank/DDBJ databases">
        <authorList>
            <person name="Partida-Martinez L."/>
            <person name="Huntemann M."/>
            <person name="Clum A."/>
            <person name="Wang J."/>
            <person name="Palaniappan K."/>
            <person name="Ritter S."/>
            <person name="Chen I.-M."/>
            <person name="Stamatis D."/>
            <person name="Reddy T."/>
            <person name="O'Malley R."/>
            <person name="Daum C."/>
            <person name="Shapiro N."/>
            <person name="Ivanova N."/>
            <person name="Kyrpides N."/>
            <person name="Woyke T."/>
        </authorList>
    </citation>
    <scope>NUCLEOTIDE SEQUENCE [LARGE SCALE GENOMIC DNA]</scope>
    <source>
        <strain evidence="1 2">RAS26</strain>
    </source>
</reference>
<protein>
    <submittedName>
        <fullName evidence="1">Metal-responsive CopG/Arc/MetJ family transcriptional regulator</fullName>
    </submittedName>
</protein>
<accession>A0A7W4UFF6</accession>
<comment type="caution">
    <text evidence="1">The sequence shown here is derived from an EMBL/GenBank/DDBJ whole genome shotgun (WGS) entry which is preliminary data.</text>
</comment>
<dbReference type="AlphaFoldDB" id="A0A7W4UFF6"/>
<name>A0A7W4UFF6_9CELL</name>